<comment type="caution">
    <text evidence="1">The sequence shown here is derived from an EMBL/GenBank/DDBJ whole genome shotgun (WGS) entry which is preliminary data.</text>
</comment>
<gene>
    <name evidence="1" type="ORF">P174DRAFT_416232</name>
</gene>
<dbReference type="Proteomes" id="UP000234474">
    <property type="component" value="Unassembled WGS sequence"/>
</dbReference>
<protein>
    <submittedName>
        <fullName evidence="1">Uncharacterized protein</fullName>
    </submittedName>
</protein>
<organism evidence="1 2">
    <name type="scientific">Aspergillus novofumigatus (strain IBT 16806)</name>
    <dbReference type="NCBI Taxonomy" id="1392255"/>
    <lineage>
        <taxon>Eukaryota</taxon>
        <taxon>Fungi</taxon>
        <taxon>Dikarya</taxon>
        <taxon>Ascomycota</taxon>
        <taxon>Pezizomycotina</taxon>
        <taxon>Eurotiomycetes</taxon>
        <taxon>Eurotiomycetidae</taxon>
        <taxon>Eurotiales</taxon>
        <taxon>Aspergillaceae</taxon>
        <taxon>Aspergillus</taxon>
        <taxon>Aspergillus subgen. Fumigati</taxon>
    </lineage>
</organism>
<proteinExistence type="predicted"/>
<reference evidence="2" key="1">
    <citation type="journal article" date="2018" name="Proc. Natl. Acad. Sci. U.S.A.">
        <title>Linking secondary metabolites to gene clusters through genome sequencing of six diverse Aspergillus species.</title>
        <authorList>
            <person name="Kaerboelling I."/>
            <person name="Vesth T.C."/>
            <person name="Frisvad J.C."/>
            <person name="Nybo J.L."/>
            <person name="Theobald S."/>
            <person name="Kuo A."/>
            <person name="Bowyer P."/>
            <person name="Matsuda Y."/>
            <person name="Mondo S."/>
            <person name="Lyhne E.K."/>
            <person name="Kogle M.E."/>
            <person name="Clum A."/>
            <person name="Lipzen A."/>
            <person name="Salamov A."/>
            <person name="Ngan C.Y."/>
            <person name="Daum C."/>
            <person name="Chiniquy J."/>
            <person name="Barry K."/>
            <person name="LaButti K."/>
            <person name="Haridas S."/>
            <person name="Simmons B.A."/>
            <person name="Magnuson J.K."/>
            <person name="Mortensen U.H."/>
            <person name="Larsen T.O."/>
            <person name="Grigoriev I.V."/>
            <person name="Baker S.E."/>
            <person name="Andersen M.R."/>
        </authorList>
    </citation>
    <scope>NUCLEOTIDE SEQUENCE [LARGE SCALE GENOMIC DNA]</scope>
    <source>
        <strain evidence="2">IBT 16806</strain>
    </source>
</reference>
<dbReference type="EMBL" id="MSZS01000001">
    <property type="protein sequence ID" value="PKX98497.1"/>
    <property type="molecule type" value="Genomic_DNA"/>
</dbReference>
<evidence type="ECO:0000313" key="1">
    <source>
        <dbReference type="EMBL" id="PKX98497.1"/>
    </source>
</evidence>
<dbReference type="AlphaFoldDB" id="A0A2I1CLJ0"/>
<keyword evidence="2" id="KW-1185">Reference proteome</keyword>
<dbReference type="RefSeq" id="XP_024687092.1">
    <property type="nucleotide sequence ID" value="XM_024824478.1"/>
</dbReference>
<dbReference type="GeneID" id="36531803"/>
<name>A0A2I1CLJ0_ASPN1</name>
<evidence type="ECO:0000313" key="2">
    <source>
        <dbReference type="Proteomes" id="UP000234474"/>
    </source>
</evidence>
<sequence>MELRFALRHVREDTVIPPPPVEEVTEFPGVYFLYGVEDVCHRRILLNISGPLLPEDGHLVAEMATLGSLPDSLNMWDKDVLMNFNANAKRDNGRHPKSIWSRLEQCERTLSHHIEFSLVSSRLS</sequence>
<accession>A0A2I1CLJ0</accession>
<dbReference type="VEuPathDB" id="FungiDB:P174DRAFT_416232"/>